<reference evidence="2 3" key="1">
    <citation type="journal article" date="2012" name="Genome Biol.">
        <title>Genome and low-iron response of an oceanic diatom adapted to chronic iron limitation.</title>
        <authorList>
            <person name="Lommer M."/>
            <person name="Specht M."/>
            <person name="Roy A.S."/>
            <person name="Kraemer L."/>
            <person name="Andreson R."/>
            <person name="Gutowska M.A."/>
            <person name="Wolf J."/>
            <person name="Bergner S.V."/>
            <person name="Schilhabel M.B."/>
            <person name="Klostermeier U.C."/>
            <person name="Beiko R.G."/>
            <person name="Rosenstiel P."/>
            <person name="Hippler M."/>
            <person name="Laroche J."/>
        </authorList>
    </citation>
    <scope>NUCLEOTIDE SEQUENCE [LARGE SCALE GENOMIC DNA]</scope>
    <source>
        <strain evidence="2 3">CCMP1005</strain>
    </source>
</reference>
<feature type="region of interest" description="Disordered" evidence="1">
    <location>
        <begin position="437"/>
        <end position="463"/>
    </location>
</feature>
<gene>
    <name evidence="2" type="ORF">THAOC_09224</name>
</gene>
<feature type="non-terminal residue" evidence="2">
    <location>
        <position position="1"/>
    </location>
</feature>
<dbReference type="Proteomes" id="UP000266841">
    <property type="component" value="Unassembled WGS sequence"/>
</dbReference>
<proteinExistence type="predicted"/>
<name>K0SVP3_THAOC</name>
<organism evidence="2 3">
    <name type="scientific">Thalassiosira oceanica</name>
    <name type="common">Marine diatom</name>
    <dbReference type="NCBI Taxonomy" id="159749"/>
    <lineage>
        <taxon>Eukaryota</taxon>
        <taxon>Sar</taxon>
        <taxon>Stramenopiles</taxon>
        <taxon>Ochrophyta</taxon>
        <taxon>Bacillariophyta</taxon>
        <taxon>Coscinodiscophyceae</taxon>
        <taxon>Thalassiosirophycidae</taxon>
        <taxon>Thalassiosirales</taxon>
        <taxon>Thalassiosiraceae</taxon>
        <taxon>Thalassiosira</taxon>
    </lineage>
</organism>
<dbReference type="EMBL" id="AGNL01009964">
    <property type="protein sequence ID" value="EJK69510.1"/>
    <property type="molecule type" value="Genomic_DNA"/>
</dbReference>
<dbReference type="AlphaFoldDB" id="K0SVP3"/>
<evidence type="ECO:0000313" key="2">
    <source>
        <dbReference type="EMBL" id="EJK69510.1"/>
    </source>
</evidence>
<protein>
    <submittedName>
        <fullName evidence="2">Uncharacterized protein</fullName>
    </submittedName>
</protein>
<feature type="compositionally biased region" description="Low complexity" evidence="1">
    <location>
        <begin position="120"/>
        <end position="139"/>
    </location>
</feature>
<feature type="compositionally biased region" description="Basic and acidic residues" evidence="1">
    <location>
        <begin position="437"/>
        <end position="447"/>
    </location>
</feature>
<evidence type="ECO:0000256" key="1">
    <source>
        <dbReference type="SAM" id="MobiDB-lite"/>
    </source>
</evidence>
<comment type="caution">
    <text evidence="2">The sequence shown here is derived from an EMBL/GenBank/DDBJ whole genome shotgun (WGS) entry which is preliminary data.</text>
</comment>
<feature type="compositionally biased region" description="Low complexity" evidence="1">
    <location>
        <begin position="78"/>
        <end position="106"/>
    </location>
</feature>
<feature type="region of interest" description="Disordered" evidence="1">
    <location>
        <begin position="64"/>
        <end position="151"/>
    </location>
</feature>
<keyword evidence="3" id="KW-1185">Reference proteome</keyword>
<sequence>FCQGCIIREQLRVAEENDGKVPKWLRCMTCREKTSFRPDEPKYHRLLIDLLARAQQYTAVKIKHEEQGDSATQVSGETDTAATAGTTRTAASPSGSRPAAAAGTRPVEMTRAISKAFTPGATSSSAGSRRTSSGSGTSGVQSLPSNSTRKRKRTTDFVNTCLCSENDCGKKLSSRLGTIGDPENHISELIGTRAKYGMATAELIERTSTTSTKSTKSTISPVGIRSRSTRLIWNQKGGACLKAGNDGTGRAHVRIKTCLCGGKGCNTELLRRHEGIGDPDSVLGKYVNIQPMPKKLGTAAEKLKAFMIKEMCTALDIPLEKADKQTRIYIVHWTEEQRNALDEKEPSMMKSYFLSPNTDKARIDSLLREGVLSRSDEVDGGLYFIKPANRLEENLCRVAALEFERWRSNGTLIENLFCSSKACRKAEPYRRKDTLFEKIRGEVERQPPRQPSTSVNEPDRDGNLDVDIPRWVYVKNQDRYERMSSQWEKRVTLNVNRLGDALIPMHAQGRKGGNNASPAGGRTPSPLRYQHYLETTTLNPIYWDDSRKQGYWLVSDYLLDEDLEHILAFAKEHRWSDLGIYLVVLCRFVSNLPKAKYDWDECFSGAYDQFQEQITLCEEFQDDLFRIAATHINGGANSVDFKRGAVYSICQGFDSLDSFLKPLRNLSYTQVFRATREMMKERGYQAESFIRFLMVTKLLYGGKIPLNFEGLAFEEVKWKKLSIAAINLGDFITLPKDSHVLKFLGTFADNGEDIKLCQEVLRVRIDKKIGRYTNDFIGEFGRIFHKGTEGSIEFAVSVLRELGSKGPEYKAIIAKWLSCYETRTGYKNILSNGGLDGLGL</sequence>
<accession>K0SVP3</accession>
<dbReference type="eggNOG" id="ENOG502T1SS">
    <property type="taxonomic scope" value="Eukaryota"/>
</dbReference>
<evidence type="ECO:0000313" key="3">
    <source>
        <dbReference type="Proteomes" id="UP000266841"/>
    </source>
</evidence>